<evidence type="ECO:0000313" key="1">
    <source>
        <dbReference type="EMBL" id="SDS79908.1"/>
    </source>
</evidence>
<keyword evidence="2" id="KW-1185">Reference proteome</keyword>
<dbReference type="Gene3D" id="3.40.50.20">
    <property type="match status" value="1"/>
</dbReference>
<dbReference type="Proteomes" id="UP000199679">
    <property type="component" value="Chromosome I"/>
</dbReference>
<dbReference type="STRING" id="652787.SAMN05216490_1836"/>
<dbReference type="RefSeq" id="WP_091371469.1">
    <property type="nucleotide sequence ID" value="NZ_LT629740.1"/>
</dbReference>
<sequence length="100" mass="11481">MNVLITAANSAEAYQLKSKLNAWSILLGDYLELPEIMVKTGKMIRLPDPKSVSYMHEMLTLCLDRNINTLYVLREEEAVLLKESEQLFTEYGIDIVYPNL</sequence>
<accession>A0A1H1V590</accession>
<reference evidence="1 2" key="1">
    <citation type="submission" date="2016-10" db="EMBL/GenBank/DDBJ databases">
        <authorList>
            <person name="de Groot N.N."/>
        </authorList>
    </citation>
    <scope>NUCLEOTIDE SEQUENCE [LARGE SCALE GENOMIC DNA]</scope>
    <source>
        <strain evidence="1 2">MP1X4</strain>
    </source>
</reference>
<protein>
    <submittedName>
        <fullName evidence="1">Uncharacterized protein</fullName>
    </submittedName>
</protein>
<gene>
    <name evidence="1" type="ORF">SAMN05216490_1836</name>
</gene>
<dbReference type="EMBL" id="LT629740">
    <property type="protein sequence ID" value="SDS79908.1"/>
    <property type="molecule type" value="Genomic_DNA"/>
</dbReference>
<organism evidence="1 2">
    <name type="scientific">Mucilaginibacter mallensis</name>
    <dbReference type="NCBI Taxonomy" id="652787"/>
    <lineage>
        <taxon>Bacteria</taxon>
        <taxon>Pseudomonadati</taxon>
        <taxon>Bacteroidota</taxon>
        <taxon>Sphingobacteriia</taxon>
        <taxon>Sphingobacteriales</taxon>
        <taxon>Sphingobacteriaceae</taxon>
        <taxon>Mucilaginibacter</taxon>
    </lineage>
</organism>
<evidence type="ECO:0000313" key="2">
    <source>
        <dbReference type="Proteomes" id="UP000199679"/>
    </source>
</evidence>
<dbReference type="OrthoDB" id="707775at2"/>
<name>A0A1H1V590_MUCMA</name>
<dbReference type="AlphaFoldDB" id="A0A1H1V590"/>
<proteinExistence type="predicted"/>